<reference evidence="2" key="1">
    <citation type="journal article" date="2019" name="Sci. Rep.">
        <title>Draft genome of Tanacetum cinerariifolium, the natural source of mosquito coil.</title>
        <authorList>
            <person name="Yamashiro T."/>
            <person name="Shiraishi A."/>
            <person name="Satake H."/>
            <person name="Nakayama K."/>
        </authorList>
    </citation>
    <scope>NUCLEOTIDE SEQUENCE</scope>
</reference>
<feature type="region of interest" description="Disordered" evidence="1">
    <location>
        <begin position="1"/>
        <end position="63"/>
    </location>
</feature>
<proteinExistence type="predicted"/>
<protein>
    <submittedName>
        <fullName evidence="2">Uncharacterized protein</fullName>
    </submittedName>
</protein>
<accession>A0A699TCZ9</accession>
<name>A0A699TCZ9_TANCI</name>
<feature type="non-terminal residue" evidence="2">
    <location>
        <position position="1"/>
    </location>
</feature>
<feature type="compositionally biased region" description="Basic and acidic residues" evidence="1">
    <location>
        <begin position="52"/>
        <end position="61"/>
    </location>
</feature>
<comment type="caution">
    <text evidence="2">The sequence shown here is derived from an EMBL/GenBank/DDBJ whole genome shotgun (WGS) entry which is preliminary data.</text>
</comment>
<evidence type="ECO:0000313" key="2">
    <source>
        <dbReference type="EMBL" id="GFD07129.1"/>
    </source>
</evidence>
<organism evidence="2">
    <name type="scientific">Tanacetum cinerariifolium</name>
    <name type="common">Dalmatian daisy</name>
    <name type="synonym">Chrysanthemum cinerariifolium</name>
    <dbReference type="NCBI Taxonomy" id="118510"/>
    <lineage>
        <taxon>Eukaryota</taxon>
        <taxon>Viridiplantae</taxon>
        <taxon>Streptophyta</taxon>
        <taxon>Embryophyta</taxon>
        <taxon>Tracheophyta</taxon>
        <taxon>Spermatophyta</taxon>
        <taxon>Magnoliopsida</taxon>
        <taxon>eudicotyledons</taxon>
        <taxon>Gunneridae</taxon>
        <taxon>Pentapetalae</taxon>
        <taxon>asterids</taxon>
        <taxon>campanulids</taxon>
        <taxon>Asterales</taxon>
        <taxon>Asteraceae</taxon>
        <taxon>Asteroideae</taxon>
        <taxon>Anthemideae</taxon>
        <taxon>Anthemidinae</taxon>
        <taxon>Tanacetum</taxon>
    </lineage>
</organism>
<sequence length="169" mass="17241">ASHELVQQGGRLASKRPAGGQRPRKAEAGQVGGHHVEGIFSPAAVRGGVGEQRNELGELPRRVGPAVVEQQRPGPGAAPALVDETQAGAAERRLKPGQLVELRLLLPPVKVVLPVRQQLAQVGGAGTLLPAGSGGGGGPAGVGQPGAQVVERGLRNGYFKGLHEGRDRG</sequence>
<gene>
    <name evidence="2" type="ORF">Tci_879098</name>
</gene>
<dbReference type="EMBL" id="BKCJ011229488">
    <property type="protein sequence ID" value="GFD07129.1"/>
    <property type="molecule type" value="Genomic_DNA"/>
</dbReference>
<dbReference type="AlphaFoldDB" id="A0A699TCZ9"/>
<evidence type="ECO:0000256" key="1">
    <source>
        <dbReference type="SAM" id="MobiDB-lite"/>
    </source>
</evidence>